<evidence type="ECO:0000313" key="8">
    <source>
        <dbReference type="Proteomes" id="UP000319342"/>
    </source>
</evidence>
<protein>
    <submittedName>
        <fullName evidence="7">Regulatory protein LuxO</fullName>
    </submittedName>
</protein>
<evidence type="ECO:0000256" key="5">
    <source>
        <dbReference type="ARBA" id="ARBA00023163"/>
    </source>
</evidence>
<dbReference type="Pfam" id="PF00158">
    <property type="entry name" value="Sigma54_activat"/>
    <property type="match status" value="1"/>
</dbReference>
<dbReference type="InterPro" id="IPR029016">
    <property type="entry name" value="GAF-like_dom_sf"/>
</dbReference>
<dbReference type="InterPro" id="IPR003018">
    <property type="entry name" value="GAF"/>
</dbReference>
<dbReference type="InterPro" id="IPR025944">
    <property type="entry name" value="Sigma_54_int_dom_CS"/>
</dbReference>
<proteinExistence type="predicted"/>
<dbReference type="SUPFAM" id="SSF52540">
    <property type="entry name" value="P-loop containing nucleoside triphosphate hydrolases"/>
    <property type="match status" value="1"/>
</dbReference>
<dbReference type="SUPFAM" id="SSF46689">
    <property type="entry name" value="Homeodomain-like"/>
    <property type="match status" value="1"/>
</dbReference>
<dbReference type="SMART" id="SM00065">
    <property type="entry name" value="GAF"/>
    <property type="match status" value="1"/>
</dbReference>
<dbReference type="Pfam" id="PF01590">
    <property type="entry name" value="GAF"/>
    <property type="match status" value="1"/>
</dbReference>
<organism evidence="7 8">
    <name type="scientific">Rohdeia mirabilis</name>
    <dbReference type="NCBI Taxonomy" id="2528008"/>
    <lineage>
        <taxon>Bacteria</taxon>
        <taxon>Pseudomonadati</taxon>
        <taxon>Planctomycetota</taxon>
        <taxon>Planctomycetia</taxon>
        <taxon>Planctomycetia incertae sedis</taxon>
        <taxon>Rohdeia</taxon>
    </lineage>
</organism>
<dbReference type="AlphaFoldDB" id="A0A518CV63"/>
<evidence type="ECO:0000256" key="1">
    <source>
        <dbReference type="ARBA" id="ARBA00022741"/>
    </source>
</evidence>
<dbReference type="SUPFAM" id="SSF55781">
    <property type="entry name" value="GAF domain-like"/>
    <property type="match status" value="1"/>
</dbReference>
<dbReference type="PROSITE" id="PS00688">
    <property type="entry name" value="SIGMA54_INTERACT_3"/>
    <property type="match status" value="1"/>
</dbReference>
<keyword evidence="8" id="KW-1185">Reference proteome</keyword>
<dbReference type="InterPro" id="IPR003593">
    <property type="entry name" value="AAA+_ATPase"/>
</dbReference>
<dbReference type="EMBL" id="CP036290">
    <property type="protein sequence ID" value="QDU83088.1"/>
    <property type="molecule type" value="Genomic_DNA"/>
</dbReference>
<evidence type="ECO:0000259" key="6">
    <source>
        <dbReference type="PROSITE" id="PS50045"/>
    </source>
</evidence>
<dbReference type="GO" id="GO:0005524">
    <property type="term" value="F:ATP binding"/>
    <property type="evidence" value="ECO:0007669"/>
    <property type="project" value="UniProtKB-KW"/>
</dbReference>
<dbReference type="InterPro" id="IPR009057">
    <property type="entry name" value="Homeodomain-like_sf"/>
</dbReference>
<keyword evidence="1" id="KW-0547">Nucleotide-binding</keyword>
<keyword evidence="3" id="KW-0805">Transcription regulation</keyword>
<dbReference type="Gene3D" id="3.40.50.300">
    <property type="entry name" value="P-loop containing nucleotide triphosphate hydrolases"/>
    <property type="match status" value="1"/>
</dbReference>
<dbReference type="OrthoDB" id="9807827at2"/>
<dbReference type="SMART" id="SM00382">
    <property type="entry name" value="AAA"/>
    <property type="match status" value="1"/>
</dbReference>
<dbReference type="InterPro" id="IPR027417">
    <property type="entry name" value="P-loop_NTPase"/>
</dbReference>
<evidence type="ECO:0000256" key="4">
    <source>
        <dbReference type="ARBA" id="ARBA00023125"/>
    </source>
</evidence>
<dbReference type="Gene3D" id="3.30.450.40">
    <property type="match status" value="1"/>
</dbReference>
<sequence length="521" mass="55152">MTSPLDPLAGLLPLALDMTASLSAADRRRRLVEAVTRALPCDCAALLRLEGDVLVPVAAIGLLADLMGRRFRRGEHPRLDIICTATDPTRFPADSPLADPYDGLVEGATATASGGVLTGHVHSCLGCPLIVEGELVGVLTVDALRVGAFDSVGDRYLEALAALAGASLRTSDLIETLERTAERQRLVANELVRDALASRGATLVGASDALTKLRREIELVAPSDFGVLVTGETGVGKELVVRMLHAESGRADRPLVTVNAAALPESIVESELFGHVRGAFTGAETERLGAFAMADGASLFLDEIGELPLHVQPKLLRVLQEGEFMRVGSDAVTRVDVRVLAATNRDLEEEVRAGRFRADLLHRLDVCRITVPPLRERAEDVAPLAGHFADANRARFGTGPVRFAADAQRALTAAAWPGNVRELENTVARAVLHASSRVERGESVLVKASDLGRIGEAYTLAPVVASSSAGGMTLAESVAITQRASIERAVAANAGNWAAAARELGVDRANLHRLARRLGVK</sequence>
<accession>A0A518CV63</accession>
<dbReference type="PROSITE" id="PS00675">
    <property type="entry name" value="SIGMA54_INTERACT_1"/>
    <property type="match status" value="1"/>
</dbReference>
<dbReference type="Gene3D" id="1.10.8.60">
    <property type="match status" value="1"/>
</dbReference>
<dbReference type="Gene3D" id="1.10.10.60">
    <property type="entry name" value="Homeodomain-like"/>
    <property type="match status" value="1"/>
</dbReference>
<dbReference type="InterPro" id="IPR058031">
    <property type="entry name" value="AAA_lid_NorR"/>
</dbReference>
<dbReference type="PANTHER" id="PTHR32071:SF35">
    <property type="entry name" value="ANAEROBIC NITRIC OXIDE REDUCTASE TRANSCRIPTION REGULATOR NORR"/>
    <property type="match status" value="1"/>
</dbReference>
<name>A0A518CV63_9BACT</name>
<keyword evidence="5" id="KW-0804">Transcription</keyword>
<dbReference type="PROSITE" id="PS50045">
    <property type="entry name" value="SIGMA54_INTERACT_4"/>
    <property type="match status" value="1"/>
</dbReference>
<keyword evidence="2" id="KW-0067">ATP-binding</keyword>
<evidence type="ECO:0000256" key="2">
    <source>
        <dbReference type="ARBA" id="ARBA00022840"/>
    </source>
</evidence>
<reference evidence="7 8" key="1">
    <citation type="submission" date="2019-02" db="EMBL/GenBank/DDBJ databases">
        <title>Deep-cultivation of Planctomycetes and their phenomic and genomic characterization uncovers novel biology.</title>
        <authorList>
            <person name="Wiegand S."/>
            <person name="Jogler M."/>
            <person name="Boedeker C."/>
            <person name="Pinto D."/>
            <person name="Vollmers J."/>
            <person name="Rivas-Marin E."/>
            <person name="Kohn T."/>
            <person name="Peeters S.H."/>
            <person name="Heuer A."/>
            <person name="Rast P."/>
            <person name="Oberbeckmann S."/>
            <person name="Bunk B."/>
            <person name="Jeske O."/>
            <person name="Meyerdierks A."/>
            <person name="Storesund J.E."/>
            <person name="Kallscheuer N."/>
            <person name="Luecker S."/>
            <person name="Lage O.M."/>
            <person name="Pohl T."/>
            <person name="Merkel B.J."/>
            <person name="Hornburger P."/>
            <person name="Mueller R.-W."/>
            <person name="Bruemmer F."/>
            <person name="Labrenz M."/>
            <person name="Spormann A.M."/>
            <person name="Op den Camp H."/>
            <person name="Overmann J."/>
            <person name="Amann R."/>
            <person name="Jetten M.S.M."/>
            <person name="Mascher T."/>
            <person name="Medema M.H."/>
            <person name="Devos D.P."/>
            <person name="Kaster A.-K."/>
            <person name="Ovreas L."/>
            <person name="Rohde M."/>
            <person name="Galperin M.Y."/>
            <person name="Jogler C."/>
        </authorList>
    </citation>
    <scope>NUCLEOTIDE SEQUENCE [LARGE SCALE GENOMIC DNA]</scope>
    <source>
        <strain evidence="7 8">Pla163</strain>
    </source>
</reference>
<dbReference type="GO" id="GO:0003677">
    <property type="term" value="F:DNA binding"/>
    <property type="evidence" value="ECO:0007669"/>
    <property type="project" value="UniProtKB-KW"/>
</dbReference>
<dbReference type="NCBIfam" id="NF003451">
    <property type="entry name" value="PRK05022.1"/>
    <property type="match status" value="1"/>
</dbReference>
<keyword evidence="4" id="KW-0238">DNA-binding</keyword>
<feature type="domain" description="Sigma-54 factor interaction" evidence="6">
    <location>
        <begin position="203"/>
        <end position="432"/>
    </location>
</feature>
<gene>
    <name evidence="7" type="primary">luxO</name>
    <name evidence="7" type="ORF">Pla163_01840</name>
</gene>
<dbReference type="Pfam" id="PF25601">
    <property type="entry name" value="AAA_lid_14"/>
    <property type="match status" value="1"/>
</dbReference>
<dbReference type="InterPro" id="IPR002078">
    <property type="entry name" value="Sigma_54_int"/>
</dbReference>
<dbReference type="RefSeq" id="WP_145182167.1">
    <property type="nucleotide sequence ID" value="NZ_CP036290.1"/>
</dbReference>
<evidence type="ECO:0000256" key="3">
    <source>
        <dbReference type="ARBA" id="ARBA00023015"/>
    </source>
</evidence>
<dbReference type="Proteomes" id="UP000319342">
    <property type="component" value="Chromosome"/>
</dbReference>
<dbReference type="FunFam" id="3.40.50.300:FF:000006">
    <property type="entry name" value="DNA-binding transcriptional regulator NtrC"/>
    <property type="match status" value="1"/>
</dbReference>
<dbReference type="GO" id="GO:0006355">
    <property type="term" value="P:regulation of DNA-templated transcription"/>
    <property type="evidence" value="ECO:0007669"/>
    <property type="project" value="InterPro"/>
</dbReference>
<dbReference type="InterPro" id="IPR025662">
    <property type="entry name" value="Sigma_54_int_dom_ATP-bd_1"/>
</dbReference>
<dbReference type="CDD" id="cd00009">
    <property type="entry name" value="AAA"/>
    <property type="match status" value="1"/>
</dbReference>
<dbReference type="PANTHER" id="PTHR32071">
    <property type="entry name" value="TRANSCRIPTIONAL REGULATORY PROTEIN"/>
    <property type="match status" value="1"/>
</dbReference>
<evidence type="ECO:0000313" key="7">
    <source>
        <dbReference type="EMBL" id="QDU83088.1"/>
    </source>
</evidence>